<evidence type="ECO:0008006" key="3">
    <source>
        <dbReference type="Google" id="ProtNLM"/>
    </source>
</evidence>
<sequence>MPPKTRSQDARKTDEHSNPEQAQTYDQIQQKLNDTRADTNIRFHKLKEVLDALVFRVDSVLQNTQLFTSETNPHQVPHQPPPAPQYTTARDFSVKINGNNEGTPPYYSIRRPKREFLVFKGNDVLKWIYKCNQYFDVEEVVEHDKLKLASYYLDDMALCWHQNFMRSLGGQIVP</sequence>
<dbReference type="EMBL" id="RCHU01000467">
    <property type="protein sequence ID" value="TKS04084.1"/>
    <property type="molecule type" value="Genomic_DNA"/>
</dbReference>
<evidence type="ECO:0000313" key="2">
    <source>
        <dbReference type="EMBL" id="TKS04084.1"/>
    </source>
</evidence>
<reference evidence="2" key="1">
    <citation type="submission" date="2018-10" db="EMBL/GenBank/DDBJ databases">
        <title>Population genomic analysis revealed the cold adaptation of white poplar.</title>
        <authorList>
            <person name="Liu Y.-J."/>
        </authorList>
    </citation>
    <scope>NUCLEOTIDE SEQUENCE [LARGE SCALE GENOMIC DNA]</scope>
    <source>
        <strain evidence="2">PAL-ZL1</strain>
    </source>
</reference>
<proteinExistence type="predicted"/>
<organism evidence="2">
    <name type="scientific">Populus alba</name>
    <name type="common">White poplar</name>
    <dbReference type="NCBI Taxonomy" id="43335"/>
    <lineage>
        <taxon>Eukaryota</taxon>
        <taxon>Viridiplantae</taxon>
        <taxon>Streptophyta</taxon>
        <taxon>Embryophyta</taxon>
        <taxon>Tracheophyta</taxon>
        <taxon>Spermatophyta</taxon>
        <taxon>Magnoliopsida</taxon>
        <taxon>eudicotyledons</taxon>
        <taxon>Gunneridae</taxon>
        <taxon>Pentapetalae</taxon>
        <taxon>rosids</taxon>
        <taxon>fabids</taxon>
        <taxon>Malpighiales</taxon>
        <taxon>Salicaceae</taxon>
        <taxon>Saliceae</taxon>
        <taxon>Populus</taxon>
    </lineage>
</organism>
<gene>
    <name evidence="2" type="ORF">D5086_0000146390</name>
</gene>
<evidence type="ECO:0000256" key="1">
    <source>
        <dbReference type="SAM" id="MobiDB-lite"/>
    </source>
</evidence>
<dbReference type="AlphaFoldDB" id="A0A4U5Q200"/>
<name>A0A4U5Q200_POPAL</name>
<protein>
    <recommendedName>
        <fullName evidence="3">Retrotransposon gag domain-containing protein</fullName>
    </recommendedName>
</protein>
<feature type="compositionally biased region" description="Basic and acidic residues" evidence="1">
    <location>
        <begin position="1"/>
        <end position="18"/>
    </location>
</feature>
<accession>A0A4U5Q200</accession>
<feature type="region of interest" description="Disordered" evidence="1">
    <location>
        <begin position="1"/>
        <end position="23"/>
    </location>
</feature>
<comment type="caution">
    <text evidence="2">The sequence shown here is derived from an EMBL/GenBank/DDBJ whole genome shotgun (WGS) entry which is preliminary data.</text>
</comment>